<gene>
    <name evidence="1" type="ORF">METZ01_LOCUS481536</name>
</gene>
<name>A0A383C900_9ZZZZ</name>
<evidence type="ECO:0000313" key="1">
    <source>
        <dbReference type="EMBL" id="SVE28682.1"/>
    </source>
</evidence>
<protein>
    <submittedName>
        <fullName evidence="1">Uncharacterized protein</fullName>
    </submittedName>
</protein>
<proteinExistence type="predicted"/>
<sequence length="47" mass="5397">MNASLAILKIYVDTTHETVRIKDQGTETDNDLFSIKLLLRNNLHPPF</sequence>
<organism evidence="1">
    <name type="scientific">marine metagenome</name>
    <dbReference type="NCBI Taxonomy" id="408172"/>
    <lineage>
        <taxon>unclassified sequences</taxon>
        <taxon>metagenomes</taxon>
        <taxon>ecological metagenomes</taxon>
    </lineage>
</organism>
<accession>A0A383C900</accession>
<feature type="non-terminal residue" evidence="1">
    <location>
        <position position="47"/>
    </location>
</feature>
<dbReference type="EMBL" id="UINC01206855">
    <property type="protein sequence ID" value="SVE28682.1"/>
    <property type="molecule type" value="Genomic_DNA"/>
</dbReference>
<reference evidence="1" key="1">
    <citation type="submission" date="2018-05" db="EMBL/GenBank/DDBJ databases">
        <authorList>
            <person name="Lanie J.A."/>
            <person name="Ng W.-L."/>
            <person name="Kazmierczak K.M."/>
            <person name="Andrzejewski T.M."/>
            <person name="Davidsen T.M."/>
            <person name="Wayne K.J."/>
            <person name="Tettelin H."/>
            <person name="Glass J.I."/>
            <person name="Rusch D."/>
            <person name="Podicherti R."/>
            <person name="Tsui H.-C.T."/>
            <person name="Winkler M.E."/>
        </authorList>
    </citation>
    <scope>NUCLEOTIDE SEQUENCE</scope>
</reference>
<dbReference type="AlphaFoldDB" id="A0A383C900"/>